<dbReference type="InterPro" id="IPR012337">
    <property type="entry name" value="RNaseH-like_sf"/>
</dbReference>
<dbReference type="InterPro" id="IPR015378">
    <property type="entry name" value="Transposase-like_Mu_C"/>
</dbReference>
<reference evidence="2" key="1">
    <citation type="submission" date="2020-11" db="EMBL/GenBank/DDBJ databases">
        <authorList>
            <person name="Konstantinou D."/>
            <person name="Gkelis S."/>
            <person name="Popin R."/>
            <person name="Fewer D."/>
            <person name="Sivonen K."/>
        </authorList>
    </citation>
    <scope>NUCLEOTIDE SEQUENCE</scope>
    <source>
        <strain evidence="2">TAU-MAC 1115</strain>
    </source>
</reference>
<proteinExistence type="predicted"/>
<dbReference type="SUPFAM" id="SSF50610">
    <property type="entry name" value="mu transposase, C-terminal domain"/>
    <property type="match status" value="1"/>
</dbReference>
<comment type="caution">
    <text evidence="2">The sequence shown here is derived from an EMBL/GenBank/DDBJ whole genome shotgun (WGS) entry which is preliminary data.</text>
</comment>
<feature type="domain" description="Integrase catalytic" evidence="1">
    <location>
        <begin position="180"/>
        <end position="396"/>
    </location>
</feature>
<dbReference type="EMBL" id="JADOES010000009">
    <property type="protein sequence ID" value="MBT9315111.1"/>
    <property type="molecule type" value="Genomic_DNA"/>
</dbReference>
<dbReference type="PROSITE" id="PS50994">
    <property type="entry name" value="INTEGRASE"/>
    <property type="match status" value="1"/>
</dbReference>
<organism evidence="2 3">
    <name type="scientific">Leptothoe spongobia TAU-MAC 1115</name>
    <dbReference type="NCBI Taxonomy" id="1967444"/>
    <lineage>
        <taxon>Bacteria</taxon>
        <taxon>Bacillati</taxon>
        <taxon>Cyanobacteriota</taxon>
        <taxon>Cyanophyceae</taxon>
        <taxon>Nodosilineales</taxon>
        <taxon>Cymatolegaceae</taxon>
        <taxon>Leptothoe</taxon>
        <taxon>Leptothoe spongobia</taxon>
    </lineage>
</organism>
<dbReference type="InterPro" id="IPR009004">
    <property type="entry name" value="Transposase_Mu_C"/>
</dbReference>
<dbReference type="InterPro" id="IPR001584">
    <property type="entry name" value="Integrase_cat-core"/>
</dbReference>
<reference evidence="2" key="2">
    <citation type="journal article" date="2021" name="Mar. Drugs">
        <title>Genome Reduction and Secondary Metabolism of the Marine Sponge-Associated Cyanobacterium Leptothoe.</title>
        <authorList>
            <person name="Konstantinou D."/>
            <person name="Popin R.V."/>
            <person name="Fewer D.P."/>
            <person name="Sivonen K."/>
            <person name="Gkelis S."/>
        </authorList>
    </citation>
    <scope>NUCLEOTIDE SEQUENCE</scope>
    <source>
        <strain evidence="2">TAU-MAC 1115</strain>
    </source>
</reference>
<dbReference type="GO" id="GO:0003676">
    <property type="term" value="F:nucleic acid binding"/>
    <property type="evidence" value="ECO:0007669"/>
    <property type="project" value="InterPro"/>
</dbReference>
<name>A0A947DFS7_9CYAN</name>
<evidence type="ECO:0000313" key="2">
    <source>
        <dbReference type="EMBL" id="MBT9315111.1"/>
    </source>
</evidence>
<evidence type="ECO:0000259" key="1">
    <source>
        <dbReference type="PROSITE" id="PS50994"/>
    </source>
</evidence>
<accession>A0A947DFS7</accession>
<gene>
    <name evidence="2" type="ORF">IXB50_06705</name>
</gene>
<dbReference type="GO" id="GO:0015074">
    <property type="term" value="P:DNA integration"/>
    <property type="evidence" value="ECO:0007669"/>
    <property type="project" value="InterPro"/>
</dbReference>
<protein>
    <submittedName>
        <fullName evidence="2">DDE-type integrase/transposase/recombinase</fullName>
    </submittedName>
</protein>
<dbReference type="RefSeq" id="WP_215608177.1">
    <property type="nucleotide sequence ID" value="NZ_JADOES010000009.1"/>
</dbReference>
<dbReference type="Gene3D" id="3.30.420.10">
    <property type="entry name" value="Ribonuclease H-like superfamily/Ribonuclease H"/>
    <property type="match status" value="1"/>
</dbReference>
<sequence>MQELLEASLIDTQPSNSAAASLQQRKCIAAQMKDAEAKREFLLKIDAIRDISQACRNTRRSRIKSWAKKLGKSPRTLDRWYQAFRQEGWSAIVPSVRSDKGKIRGSKAWKPSTEYWVKFIEKTYKDGNRHSRRMNRNQVYNQVKGHATLQLGLSDKEYPSHVFVYEVLEPLANKPKIRHPGQGPGIMIQTTEEVLKVEYSNQVWQIDHTCLDTLLTDEQYEIAGSPFLTTIIDTYSGCALGFYLGFESAGSHEVGIALRHAILKKKHGPEYKLTKDWEPYGLPDYIVTDRAKEFKSTHLTQVAADLDVKLRYRAYPEQGGMIESLFDKNNKEVLSLLPGYTGSNVQKRPENAEKYACVTYEELEQVLTRYLVDHYNHHHHPRARDQTRNQRWWAGLRGGKPRTIDERRLDICLTKTVSRKVQKRGSVLFERLVYQGDWLEEYKGQHVILRYDPRNIATLLVYSAETDHEPSRFLGTVKARDYEGDYLDIKDWKETKKGIRTKGKAIDQASILSERIDLNKFAQEKIKTLKQRRQAEQKRIDQKSKPTNVIELHPTATVTSDEPAPETIEDAANYDKPILKVVPEQKPEKVSEIIAFDWNELMNDV</sequence>
<dbReference type="Pfam" id="PF09299">
    <property type="entry name" value="Mu-transpos_C"/>
    <property type="match status" value="1"/>
</dbReference>
<dbReference type="Proteomes" id="UP000717364">
    <property type="component" value="Unassembled WGS sequence"/>
</dbReference>
<dbReference type="Gene3D" id="2.30.30.130">
    <property type="entry name" value="Transposase, Mu, C-terminal"/>
    <property type="match status" value="1"/>
</dbReference>
<dbReference type="SUPFAM" id="SSF53098">
    <property type="entry name" value="Ribonuclease H-like"/>
    <property type="match status" value="1"/>
</dbReference>
<keyword evidence="3" id="KW-1185">Reference proteome</keyword>
<dbReference type="AlphaFoldDB" id="A0A947DFS7"/>
<evidence type="ECO:0000313" key="3">
    <source>
        <dbReference type="Proteomes" id="UP000717364"/>
    </source>
</evidence>
<dbReference type="InterPro" id="IPR036397">
    <property type="entry name" value="RNaseH_sf"/>
</dbReference>